<accession>H0EEF9</accession>
<dbReference type="EMBL" id="AGUE01000016">
    <property type="protein sequence ID" value="EHL02872.1"/>
    <property type="molecule type" value="Genomic_DNA"/>
</dbReference>
<dbReference type="InterPro" id="IPR036465">
    <property type="entry name" value="vWFA_dom_sf"/>
</dbReference>
<dbReference type="Proteomes" id="UP000005446">
    <property type="component" value="Unassembled WGS sequence"/>
</dbReference>
<dbReference type="HOGENOM" id="CLU_1402570_0_0_1"/>
<name>H0EEF9_GLAL7</name>
<gene>
    <name evidence="1" type="ORF">M7I_0834</name>
</gene>
<comment type="caution">
    <text evidence="1">The sequence shown here is derived from an EMBL/GenBank/DDBJ whole genome shotgun (WGS) entry which is preliminary data.</text>
</comment>
<reference evidence="1 2" key="1">
    <citation type="journal article" date="2012" name="Eukaryot. Cell">
        <title>Genome sequence of the fungus Glarea lozoyensis: the first genome sequence of a species from the Helotiaceae family.</title>
        <authorList>
            <person name="Youssar L."/>
            <person name="Gruening B.A."/>
            <person name="Erxleben A."/>
            <person name="Guenther S."/>
            <person name="Huettel W."/>
        </authorList>
    </citation>
    <scope>NUCLEOTIDE SEQUENCE [LARGE SCALE GENOMIC DNA]</scope>
    <source>
        <strain evidence="2">ATCC 74030 / MF5533</strain>
    </source>
</reference>
<dbReference type="AlphaFoldDB" id="H0EEF9"/>
<sequence length="194" mass="21628">MDSTPSLPTQAPEIYDLLLLIDATYNTGPTLNSLSITLPHLLTLTTVTTSFSRLSILAYRAYFPPTLILSFSGWKDPSSPTARAELTHFAQTLHPDGGGDEPEAMKTALARAYEVMRPEATTLVLFDRDNDARGDLTTAFRKSIEKIKNIEKKVRMKIWLEESYDFTVDIQEAIESVGEDQQFPDPAMPKSSND</sequence>
<organism evidence="1 2">
    <name type="scientific">Glarea lozoyensis (strain ATCC 74030 / MF5533)</name>
    <dbReference type="NCBI Taxonomy" id="1104152"/>
    <lineage>
        <taxon>Eukaryota</taxon>
        <taxon>Fungi</taxon>
        <taxon>Dikarya</taxon>
        <taxon>Ascomycota</taxon>
        <taxon>Pezizomycotina</taxon>
        <taxon>Leotiomycetes</taxon>
        <taxon>Helotiales</taxon>
        <taxon>Helotiaceae</taxon>
        <taxon>Glarea</taxon>
    </lineage>
</organism>
<keyword evidence="2" id="KW-1185">Reference proteome</keyword>
<evidence type="ECO:0000313" key="1">
    <source>
        <dbReference type="EMBL" id="EHL02872.1"/>
    </source>
</evidence>
<dbReference type="InParanoid" id="H0EEF9"/>
<dbReference type="Gene3D" id="3.40.50.410">
    <property type="entry name" value="von Willebrand factor, type A domain"/>
    <property type="match status" value="1"/>
</dbReference>
<protein>
    <submittedName>
        <fullName evidence="1">Putative ariadne-like RING finger protein</fullName>
    </submittedName>
</protein>
<evidence type="ECO:0000313" key="2">
    <source>
        <dbReference type="Proteomes" id="UP000005446"/>
    </source>
</evidence>
<dbReference type="SUPFAM" id="SSF53300">
    <property type="entry name" value="vWA-like"/>
    <property type="match status" value="1"/>
</dbReference>
<proteinExistence type="predicted"/>
<dbReference type="OrthoDB" id="10009520at2759"/>